<organism evidence="3 4">
    <name type="scientific">Mucilaginibacter gynuensis</name>
    <dbReference type="NCBI Taxonomy" id="1302236"/>
    <lineage>
        <taxon>Bacteria</taxon>
        <taxon>Pseudomonadati</taxon>
        <taxon>Bacteroidota</taxon>
        <taxon>Sphingobacteriia</taxon>
        <taxon>Sphingobacteriales</taxon>
        <taxon>Sphingobacteriaceae</taxon>
        <taxon>Mucilaginibacter</taxon>
    </lineage>
</organism>
<evidence type="ECO:0000313" key="4">
    <source>
        <dbReference type="Proteomes" id="UP001500582"/>
    </source>
</evidence>
<accession>A0ABP8GN99</accession>
<dbReference type="Proteomes" id="UP001500582">
    <property type="component" value="Unassembled WGS sequence"/>
</dbReference>
<dbReference type="InterPro" id="IPR004365">
    <property type="entry name" value="NA-bd_OB_tRNA"/>
</dbReference>
<name>A0ABP8GN99_9SPHI</name>
<dbReference type="Pfam" id="PF01336">
    <property type="entry name" value="tRNA_anti-codon"/>
    <property type="match status" value="1"/>
</dbReference>
<gene>
    <name evidence="3" type="ORF">GCM10023149_30200</name>
</gene>
<dbReference type="CDD" id="cd04485">
    <property type="entry name" value="DnaE_OBF"/>
    <property type="match status" value="1"/>
</dbReference>
<comment type="caution">
    <text evidence="3">The sequence shown here is derived from an EMBL/GenBank/DDBJ whole genome shotgun (WGS) entry which is preliminary data.</text>
</comment>
<proteinExistence type="predicted"/>
<evidence type="ECO:0000313" key="3">
    <source>
        <dbReference type="EMBL" id="GAA4327025.1"/>
    </source>
</evidence>
<sequence>MKCKDSDFVRLAGLITVRQRPGTAKGVLFMTLDDETGSANLVVWQQLFDKYRKEIVQSKLLMVAGKLQVANGVTHLVVRQCFNITALLGSMTATELPQTLARGDETTKPVNYDGRSTMPDIPAGNAFHKGRNFH</sequence>
<protein>
    <recommendedName>
        <fullName evidence="2">OB domain-containing protein</fullName>
    </recommendedName>
</protein>
<evidence type="ECO:0000256" key="1">
    <source>
        <dbReference type="SAM" id="MobiDB-lite"/>
    </source>
</evidence>
<feature type="domain" description="OB" evidence="2">
    <location>
        <begin position="9"/>
        <end position="81"/>
    </location>
</feature>
<dbReference type="EMBL" id="BAABFT010000007">
    <property type="protein sequence ID" value="GAA4327025.1"/>
    <property type="molecule type" value="Genomic_DNA"/>
</dbReference>
<reference evidence="4" key="1">
    <citation type="journal article" date="2019" name="Int. J. Syst. Evol. Microbiol.">
        <title>The Global Catalogue of Microorganisms (GCM) 10K type strain sequencing project: providing services to taxonomists for standard genome sequencing and annotation.</title>
        <authorList>
            <consortium name="The Broad Institute Genomics Platform"/>
            <consortium name="The Broad Institute Genome Sequencing Center for Infectious Disease"/>
            <person name="Wu L."/>
            <person name="Ma J."/>
        </authorList>
    </citation>
    <scope>NUCLEOTIDE SEQUENCE [LARGE SCALE GENOMIC DNA]</scope>
    <source>
        <strain evidence="4">JCM 17705</strain>
    </source>
</reference>
<feature type="region of interest" description="Disordered" evidence="1">
    <location>
        <begin position="104"/>
        <end position="124"/>
    </location>
</feature>
<evidence type="ECO:0000259" key="2">
    <source>
        <dbReference type="Pfam" id="PF01336"/>
    </source>
</evidence>
<keyword evidence="4" id="KW-1185">Reference proteome</keyword>